<feature type="compositionally biased region" description="Basic residues" evidence="1">
    <location>
        <begin position="255"/>
        <end position="271"/>
    </location>
</feature>
<proteinExistence type="predicted"/>
<name>A0A9P5XSZ1_9AGAR</name>
<feature type="region of interest" description="Disordered" evidence="1">
    <location>
        <begin position="254"/>
        <end position="275"/>
    </location>
</feature>
<sequence>MASYILHTELLPTSNRGKGAAHASLLNNLEVLSRLRQWVKGLIPLNQGGFEGRIKPKKLRRYVNEFLLPSLNIETTISVSTTVCWLKKLGFMLSWVKQGVYVDGHKREDVIVARQDFIKRMNKEVFLYHSYCYTYEGPELKEIAPTLKPGEKIHYPIYHDETCVHANDQSNFVWMKEDEQPLCNKSRSRIVHVSDFIIEHSGRLVLSNDKIMEQMKLPEKPLPPTELPSGEIIPAPAEDPKVDATTVVPPELTAKKAKARKQKEPKKKVPNKKPVATARTLAATVEDEWVLPPPPAPFTSYRLSNFDTRHIIYPGANYDLWWDMPQLIAQTKDAIEIFQTKYPDGVGVFVFDCSSAHEAFASDSLLAHKMNRGPGGAQPKMHDTINPVTKEVQSMVFPDNYTGINKDGNSLAERPKGMEQILHKRGLYELLAYKHNNKPVGVCAKCKQSQAARDAALKEAKARRDKINGSGVEGLAERGVLDMEEEDLERANDCCMQRVLSLQPNFRAEKPLLQLWSGVRQSDVFASSVMEPFPVQNSLSQSVLTMSKHQTFVATFASATSILKLTANFLTYGRRGLNFQQAAYAVKKYKSHRHIPTNIMMDINIISQGATS</sequence>
<accession>A0A9P5XSZ1</accession>
<gene>
    <name evidence="2" type="ORF">BDZ94DRAFT_1350264</name>
</gene>
<reference evidence="2" key="1">
    <citation type="submission" date="2020-11" db="EMBL/GenBank/DDBJ databases">
        <authorList>
            <consortium name="DOE Joint Genome Institute"/>
            <person name="Ahrendt S."/>
            <person name="Riley R."/>
            <person name="Andreopoulos W."/>
            <person name="Labutti K."/>
            <person name="Pangilinan J."/>
            <person name="Ruiz-Duenas F.J."/>
            <person name="Barrasa J.M."/>
            <person name="Sanchez-Garcia M."/>
            <person name="Camarero S."/>
            <person name="Miyauchi S."/>
            <person name="Serrano A."/>
            <person name="Linde D."/>
            <person name="Babiker R."/>
            <person name="Drula E."/>
            <person name="Ayuso-Fernandez I."/>
            <person name="Pacheco R."/>
            <person name="Padilla G."/>
            <person name="Ferreira P."/>
            <person name="Barriuso J."/>
            <person name="Kellner H."/>
            <person name="Castanera R."/>
            <person name="Alfaro M."/>
            <person name="Ramirez L."/>
            <person name="Pisabarro A.G."/>
            <person name="Kuo A."/>
            <person name="Tritt A."/>
            <person name="Lipzen A."/>
            <person name="He G."/>
            <person name="Yan M."/>
            <person name="Ng V."/>
            <person name="Cullen D."/>
            <person name="Martin F."/>
            <person name="Rosso M.-N."/>
            <person name="Henrissat B."/>
            <person name="Hibbett D."/>
            <person name="Martinez A.T."/>
            <person name="Grigoriev I.V."/>
        </authorList>
    </citation>
    <scope>NUCLEOTIDE SEQUENCE</scope>
    <source>
        <strain evidence="2">CBS 247.69</strain>
    </source>
</reference>
<keyword evidence="3" id="KW-1185">Reference proteome</keyword>
<evidence type="ECO:0000313" key="3">
    <source>
        <dbReference type="Proteomes" id="UP000807353"/>
    </source>
</evidence>
<evidence type="ECO:0000313" key="2">
    <source>
        <dbReference type="EMBL" id="KAF9456285.1"/>
    </source>
</evidence>
<dbReference type="PANTHER" id="PTHR35871">
    <property type="entry name" value="EXPRESSED PROTEIN"/>
    <property type="match status" value="1"/>
</dbReference>
<protein>
    <submittedName>
        <fullName evidence="2">Uncharacterized protein</fullName>
    </submittedName>
</protein>
<dbReference type="PANTHER" id="PTHR35871:SF1">
    <property type="entry name" value="CXC1-LIKE CYSTEINE CLUSTER ASSOCIATED WITH KDZ TRANSPOSASES DOMAIN-CONTAINING PROTEIN"/>
    <property type="match status" value="1"/>
</dbReference>
<dbReference type="Proteomes" id="UP000807353">
    <property type="component" value="Unassembled WGS sequence"/>
</dbReference>
<dbReference type="EMBL" id="MU150439">
    <property type="protein sequence ID" value="KAF9456285.1"/>
    <property type="molecule type" value="Genomic_DNA"/>
</dbReference>
<dbReference type="AlphaFoldDB" id="A0A9P5XSZ1"/>
<evidence type="ECO:0000256" key="1">
    <source>
        <dbReference type="SAM" id="MobiDB-lite"/>
    </source>
</evidence>
<comment type="caution">
    <text evidence="2">The sequence shown here is derived from an EMBL/GenBank/DDBJ whole genome shotgun (WGS) entry which is preliminary data.</text>
</comment>
<organism evidence="2 3">
    <name type="scientific">Collybia nuda</name>
    <dbReference type="NCBI Taxonomy" id="64659"/>
    <lineage>
        <taxon>Eukaryota</taxon>
        <taxon>Fungi</taxon>
        <taxon>Dikarya</taxon>
        <taxon>Basidiomycota</taxon>
        <taxon>Agaricomycotina</taxon>
        <taxon>Agaricomycetes</taxon>
        <taxon>Agaricomycetidae</taxon>
        <taxon>Agaricales</taxon>
        <taxon>Tricholomatineae</taxon>
        <taxon>Clitocybaceae</taxon>
        <taxon>Collybia</taxon>
    </lineage>
</organism>
<dbReference type="OrthoDB" id="6511194at2759"/>